<accession>A0A0A8Z5V5</accession>
<name>A0A0A8Z5V5_ARUDO</name>
<protein>
    <submittedName>
        <fullName evidence="1">Uncharacterized protein</fullName>
    </submittedName>
</protein>
<organism evidence="1">
    <name type="scientific">Arundo donax</name>
    <name type="common">Giant reed</name>
    <name type="synonym">Donax arundinaceus</name>
    <dbReference type="NCBI Taxonomy" id="35708"/>
    <lineage>
        <taxon>Eukaryota</taxon>
        <taxon>Viridiplantae</taxon>
        <taxon>Streptophyta</taxon>
        <taxon>Embryophyta</taxon>
        <taxon>Tracheophyta</taxon>
        <taxon>Spermatophyta</taxon>
        <taxon>Magnoliopsida</taxon>
        <taxon>Liliopsida</taxon>
        <taxon>Poales</taxon>
        <taxon>Poaceae</taxon>
        <taxon>PACMAD clade</taxon>
        <taxon>Arundinoideae</taxon>
        <taxon>Arundineae</taxon>
        <taxon>Arundo</taxon>
    </lineage>
</organism>
<reference evidence="1" key="1">
    <citation type="submission" date="2014-09" db="EMBL/GenBank/DDBJ databases">
        <authorList>
            <person name="Magalhaes I.L.F."/>
            <person name="Oliveira U."/>
            <person name="Santos F.R."/>
            <person name="Vidigal T.H.D.A."/>
            <person name="Brescovit A.D."/>
            <person name="Santos A.J."/>
        </authorList>
    </citation>
    <scope>NUCLEOTIDE SEQUENCE</scope>
    <source>
        <tissue evidence="1">Shoot tissue taken approximately 20 cm above the soil surface</tissue>
    </source>
</reference>
<proteinExistence type="predicted"/>
<reference evidence="1" key="2">
    <citation type="journal article" date="2015" name="Data Brief">
        <title>Shoot transcriptome of the giant reed, Arundo donax.</title>
        <authorList>
            <person name="Barrero R.A."/>
            <person name="Guerrero F.D."/>
            <person name="Moolhuijzen P."/>
            <person name="Goolsby J.A."/>
            <person name="Tidwell J."/>
            <person name="Bellgard S.E."/>
            <person name="Bellgard M.I."/>
        </authorList>
    </citation>
    <scope>NUCLEOTIDE SEQUENCE</scope>
    <source>
        <tissue evidence="1">Shoot tissue taken approximately 20 cm above the soil surface</tissue>
    </source>
</reference>
<evidence type="ECO:0000313" key="1">
    <source>
        <dbReference type="EMBL" id="JAD32100.1"/>
    </source>
</evidence>
<dbReference type="EMBL" id="GBRH01265795">
    <property type="protein sequence ID" value="JAD32100.1"/>
    <property type="molecule type" value="Transcribed_RNA"/>
</dbReference>
<sequence length="15" mass="1871">MCQHCIWLPRSRKGR</sequence>